<gene>
    <name evidence="2" type="ORF">BGZ99_009808</name>
</gene>
<protein>
    <submittedName>
        <fullName evidence="2">Uncharacterized protein</fullName>
    </submittedName>
</protein>
<accession>A0A9P6UYM5</accession>
<evidence type="ECO:0000256" key="1">
    <source>
        <dbReference type="SAM" id="MobiDB-lite"/>
    </source>
</evidence>
<evidence type="ECO:0000313" key="2">
    <source>
        <dbReference type="EMBL" id="KAG0326272.1"/>
    </source>
</evidence>
<keyword evidence="3" id="KW-1185">Reference proteome</keyword>
<feature type="compositionally biased region" description="Acidic residues" evidence="1">
    <location>
        <begin position="99"/>
        <end position="108"/>
    </location>
</feature>
<feature type="compositionally biased region" description="Low complexity" evidence="1">
    <location>
        <begin position="109"/>
        <end position="123"/>
    </location>
</feature>
<feature type="region of interest" description="Disordered" evidence="1">
    <location>
        <begin position="329"/>
        <end position="408"/>
    </location>
</feature>
<dbReference type="Gene3D" id="3.40.630.40">
    <property type="entry name" value="Zn-dependent exopeptidases"/>
    <property type="match status" value="1"/>
</dbReference>
<feature type="compositionally biased region" description="Polar residues" evidence="1">
    <location>
        <begin position="14"/>
        <end position="36"/>
    </location>
</feature>
<feature type="region of interest" description="Disordered" evidence="1">
    <location>
        <begin position="738"/>
        <end position="806"/>
    </location>
</feature>
<dbReference type="Proteomes" id="UP000738325">
    <property type="component" value="Unassembled WGS sequence"/>
</dbReference>
<feature type="region of interest" description="Disordered" evidence="1">
    <location>
        <begin position="253"/>
        <end position="302"/>
    </location>
</feature>
<feature type="compositionally biased region" description="Basic and acidic residues" evidence="1">
    <location>
        <begin position="763"/>
        <end position="773"/>
    </location>
</feature>
<feature type="compositionally biased region" description="Low complexity" evidence="1">
    <location>
        <begin position="162"/>
        <end position="173"/>
    </location>
</feature>
<feature type="compositionally biased region" description="Basic and acidic residues" evidence="1">
    <location>
        <begin position="474"/>
        <end position="486"/>
    </location>
</feature>
<feature type="region of interest" description="Disordered" evidence="1">
    <location>
        <begin position="1"/>
        <end position="70"/>
    </location>
</feature>
<name>A0A9P6UYM5_9FUNG</name>
<feature type="compositionally biased region" description="Basic residues" evidence="1">
    <location>
        <begin position="753"/>
        <end position="762"/>
    </location>
</feature>
<feature type="compositionally biased region" description="Polar residues" evidence="1">
    <location>
        <begin position="51"/>
        <end position="67"/>
    </location>
</feature>
<feature type="compositionally biased region" description="Basic and acidic residues" evidence="1">
    <location>
        <begin position="338"/>
        <end position="357"/>
    </location>
</feature>
<feature type="compositionally biased region" description="Pro residues" evidence="1">
    <location>
        <begin position="378"/>
        <end position="388"/>
    </location>
</feature>
<dbReference type="AlphaFoldDB" id="A0A9P6UYM5"/>
<dbReference type="OrthoDB" id="71260at2759"/>
<dbReference type="EMBL" id="JAAAIP010000086">
    <property type="protein sequence ID" value="KAG0326272.1"/>
    <property type="molecule type" value="Genomic_DNA"/>
</dbReference>
<feature type="region of interest" description="Disordered" evidence="1">
    <location>
        <begin position="98"/>
        <end position="178"/>
    </location>
</feature>
<feature type="region of interest" description="Disordered" evidence="1">
    <location>
        <begin position="470"/>
        <end position="493"/>
    </location>
</feature>
<organism evidence="2 3">
    <name type="scientific">Dissophora globulifera</name>
    <dbReference type="NCBI Taxonomy" id="979702"/>
    <lineage>
        <taxon>Eukaryota</taxon>
        <taxon>Fungi</taxon>
        <taxon>Fungi incertae sedis</taxon>
        <taxon>Mucoromycota</taxon>
        <taxon>Mortierellomycotina</taxon>
        <taxon>Mortierellomycetes</taxon>
        <taxon>Mortierellales</taxon>
        <taxon>Mortierellaceae</taxon>
        <taxon>Dissophora</taxon>
    </lineage>
</organism>
<feature type="compositionally biased region" description="Acidic residues" evidence="1">
    <location>
        <begin position="271"/>
        <end position="282"/>
    </location>
</feature>
<proteinExistence type="predicted"/>
<reference evidence="2" key="1">
    <citation type="journal article" date="2020" name="Fungal Divers.">
        <title>Resolving the Mortierellaceae phylogeny through synthesis of multi-gene phylogenetics and phylogenomics.</title>
        <authorList>
            <person name="Vandepol N."/>
            <person name="Liber J."/>
            <person name="Desiro A."/>
            <person name="Na H."/>
            <person name="Kennedy M."/>
            <person name="Barry K."/>
            <person name="Grigoriev I.V."/>
            <person name="Miller A.N."/>
            <person name="O'Donnell K."/>
            <person name="Stajich J.E."/>
            <person name="Bonito G."/>
        </authorList>
    </citation>
    <scope>NUCLEOTIDE SEQUENCE</scope>
    <source>
        <strain evidence="2">REB-010B</strain>
    </source>
</reference>
<sequence>MTQSLSPLPADQAKCSSTTSNGVREGTHPSTGSCRSQRLALPFTPHERFSTNRLQPDSSPTESSASLDRQDLLSRARVFNSDEIDPEDLIRLTCYDKEDSIDDDDDDSTLNNSDSDSDNNCSSAGNEQDPLSGMTQSHDNQLHHQQRSSQPPSQPRVDTHGPHPLLQPSSLVPLPSPMVNPRRHFPEPIVYQYTMYYPGNIPLVITAGHGGSAKPGKAGGRKMTHRFKRVLNLESADLPALDVSMFSEPVALRSEEGKSQGVGLGERQDQDQDQDPDQDQDQEPVAVPWMPPRDQSKGGNFKNDLNTHAIALNLANAVACITNGMGDDGTSQGSIAQQKDHHDDVTKSGTTDGERISIPESCEAQGSWGDQDSDFPFPTLPSPTPSPSPLSNRQTQQPQLATKRFRVRSHQKNRVYNYPHVVVFRVPRLYVDVNRNITGENAIADHPISEAAWREYHDLIDHVQKIMLQQRTQQQKDKEKQEKRQSDIPTLQNGPGLLLDIHGHVHATNLIEIGYLLNGSVLAMDDGQLDAHAESLAKESSIRSLISRIALAGTDPMSTLSPTSPPSLEYDDKKMTFSTLLRGQNESLGGLLQSQGLGALPSPDHEAPCQECIFFFGGYTTQSHGSRDRDDSVDAIQLELPRTLRLVSKEEGREIGMRLARAVVEFMAKYYDVFREYSSIASASVSGRGSCSGMAKGDSGATEMGVSKSTVRSMDCHGDAVSNKKMALMRSMSPLYRQNQQPMTRGEEQQQPHQRHAYHHRTRSESHEIHSGDSDIDDGVVEGVSGQQDQKGASLLPETKRRLSRL</sequence>
<comment type="caution">
    <text evidence="2">The sequence shown here is derived from an EMBL/GenBank/DDBJ whole genome shotgun (WGS) entry which is preliminary data.</text>
</comment>
<evidence type="ECO:0000313" key="3">
    <source>
        <dbReference type="Proteomes" id="UP000738325"/>
    </source>
</evidence>